<feature type="compositionally biased region" description="Polar residues" evidence="2">
    <location>
        <begin position="191"/>
        <end position="204"/>
    </location>
</feature>
<proteinExistence type="predicted"/>
<keyword evidence="4" id="KW-1185">Reference proteome</keyword>
<gene>
    <name evidence="3" type="ORF">WR25_25099</name>
</gene>
<organism evidence="3 4">
    <name type="scientific">Diploscapter pachys</name>
    <dbReference type="NCBI Taxonomy" id="2018661"/>
    <lineage>
        <taxon>Eukaryota</taxon>
        <taxon>Metazoa</taxon>
        <taxon>Ecdysozoa</taxon>
        <taxon>Nematoda</taxon>
        <taxon>Chromadorea</taxon>
        <taxon>Rhabditida</taxon>
        <taxon>Rhabditina</taxon>
        <taxon>Rhabditomorpha</taxon>
        <taxon>Rhabditoidea</taxon>
        <taxon>Rhabditidae</taxon>
        <taxon>Diploscapter</taxon>
    </lineage>
</organism>
<protein>
    <submittedName>
        <fullName evidence="3">Uncharacterized protein</fullName>
    </submittedName>
</protein>
<feature type="coiled-coil region" evidence="1">
    <location>
        <begin position="135"/>
        <end position="162"/>
    </location>
</feature>
<evidence type="ECO:0000313" key="3">
    <source>
        <dbReference type="EMBL" id="PAV69101.1"/>
    </source>
</evidence>
<name>A0A2A2K5B2_9BILA</name>
<comment type="caution">
    <text evidence="3">The sequence shown here is derived from an EMBL/GenBank/DDBJ whole genome shotgun (WGS) entry which is preliminary data.</text>
</comment>
<accession>A0A2A2K5B2</accession>
<evidence type="ECO:0000313" key="4">
    <source>
        <dbReference type="Proteomes" id="UP000218231"/>
    </source>
</evidence>
<keyword evidence="1" id="KW-0175">Coiled coil</keyword>
<dbReference type="AlphaFoldDB" id="A0A2A2K5B2"/>
<dbReference type="Proteomes" id="UP000218231">
    <property type="component" value="Unassembled WGS sequence"/>
</dbReference>
<evidence type="ECO:0000256" key="1">
    <source>
        <dbReference type="SAM" id="Coils"/>
    </source>
</evidence>
<sequence>MILYQTETIAELSAIADQCGKNTDFNNIIKRNSEMLITILKLSRGFRDKINLAIPSGNSAPDRTKIQDAEFAKEELKNHLAVAANEANENPLQIRNIKIKETNQEYKAIGWLGEMSNIYDDFSSEVNDFEKNGPRESQIDTLKKLEKEVRALQLNMPTAENMYKEFSKLALQRAQTSLAGLPENPNLPIDSANSTKSNLPIKND</sequence>
<feature type="region of interest" description="Disordered" evidence="2">
    <location>
        <begin position="180"/>
        <end position="204"/>
    </location>
</feature>
<reference evidence="3 4" key="1">
    <citation type="journal article" date="2017" name="Curr. Biol.">
        <title>Genome architecture and evolution of a unichromosomal asexual nematode.</title>
        <authorList>
            <person name="Fradin H."/>
            <person name="Zegar C."/>
            <person name="Gutwein M."/>
            <person name="Lucas J."/>
            <person name="Kovtun M."/>
            <person name="Corcoran D."/>
            <person name="Baugh L.R."/>
            <person name="Kiontke K."/>
            <person name="Gunsalus K."/>
            <person name="Fitch D.H."/>
            <person name="Piano F."/>
        </authorList>
    </citation>
    <scope>NUCLEOTIDE SEQUENCE [LARGE SCALE GENOMIC DNA]</scope>
    <source>
        <strain evidence="3">PF1309</strain>
    </source>
</reference>
<evidence type="ECO:0000256" key="2">
    <source>
        <dbReference type="SAM" id="MobiDB-lite"/>
    </source>
</evidence>
<dbReference type="EMBL" id="LIAE01009596">
    <property type="protein sequence ID" value="PAV69101.1"/>
    <property type="molecule type" value="Genomic_DNA"/>
</dbReference>